<accession>A0A7U4QJD3</accession>
<protein>
    <recommendedName>
        <fullName evidence="1">Protein NO VEIN C-terminal domain-containing protein</fullName>
    </recommendedName>
</protein>
<sequence>MYNLIVKKCIPAFLNHNKWKMTLTEILYSSEGGHELFEEHIKEPLNEYLENNPVLIDENGIPSKAEELISVTEEMRRLLSDDDLKLLYPDKKIIHSECKLHFNIKIKKAPEDIYRFITSSESEEFIKQKAKNKDIEWFKKLYSMFVEKYTHTYFYNHYPRYNVEHDDFWNRMRDLPRPIMLTEDYKVAKINDCFTNPKKIRIPEQLKDKFRIVHQQIAADEKFEEFRKKLNEERYYYTVPNTKVLRELTEEDIKNALKQQETLELDEKKWGKLQEEEKIEKIKEIKKLWDDYSIEIENYDFITLKSKSGKWVKPDSLIFPKEYNPEHNIEILANKGLVDIPMEFVSSEFIINCSENEIRRWLKFFEELGVDKALESEKKGGRKEKIVQRIGILAVLKCEKEDGRTARELGESEKRGYDIESMSENEERYIEVKSTSDTSYDIFLTINEFKALRDKKEKYFIYVVLDALRKPTVHITQGDKLLEIEDTKVIIPFSKWRDLTDEEFQP</sequence>
<dbReference type="InterPro" id="IPR024975">
    <property type="entry name" value="NOV_C"/>
</dbReference>
<dbReference type="Proteomes" id="UP000070560">
    <property type="component" value="Chromosome"/>
</dbReference>
<name>A0A7U4QJD3_DESA2</name>
<feature type="domain" description="Protein NO VEIN C-terminal" evidence="1">
    <location>
        <begin position="390"/>
        <end position="474"/>
    </location>
</feature>
<reference evidence="2 3" key="1">
    <citation type="submission" date="2015-10" db="EMBL/GenBank/DDBJ databases">
        <title>Candidatus Desulfofervidus auxilii, a hydrogenotrophic sulfate-reducing bacterium involved in the thermophilic anaerobic oxidation of methane.</title>
        <authorList>
            <person name="Krukenberg V."/>
            <person name="Richter M."/>
            <person name="Wegener G."/>
        </authorList>
    </citation>
    <scope>NUCLEOTIDE SEQUENCE [LARGE SCALE GENOMIC DNA]</scope>
    <source>
        <strain evidence="2 3">HS1</strain>
    </source>
</reference>
<evidence type="ECO:0000313" key="3">
    <source>
        <dbReference type="Proteomes" id="UP000070560"/>
    </source>
</evidence>
<organism evidence="2 3">
    <name type="scientific">Desulfofervidus auxilii</name>
    <dbReference type="NCBI Taxonomy" id="1621989"/>
    <lineage>
        <taxon>Bacteria</taxon>
        <taxon>Pseudomonadati</taxon>
        <taxon>Thermodesulfobacteriota</taxon>
        <taxon>Candidatus Desulfofervidia</taxon>
        <taxon>Candidatus Desulfofervidales</taxon>
        <taxon>Candidatus Desulfofervidaceae</taxon>
        <taxon>Candidatus Desulfofervidus</taxon>
    </lineage>
</organism>
<dbReference type="KEGG" id="daw:HS1_000641"/>
<dbReference type="EMBL" id="CP013015">
    <property type="protein sequence ID" value="AMM40447.1"/>
    <property type="molecule type" value="Genomic_DNA"/>
</dbReference>
<keyword evidence="3" id="KW-1185">Reference proteome</keyword>
<dbReference type="AlphaFoldDB" id="A0A7U4QJD3"/>
<dbReference type="Pfam" id="PF13020">
    <property type="entry name" value="NOV_C"/>
    <property type="match status" value="1"/>
</dbReference>
<evidence type="ECO:0000313" key="2">
    <source>
        <dbReference type="EMBL" id="AMM40447.1"/>
    </source>
</evidence>
<gene>
    <name evidence="2" type="ORF">HS1_000641</name>
</gene>
<proteinExistence type="predicted"/>
<evidence type="ECO:0000259" key="1">
    <source>
        <dbReference type="Pfam" id="PF13020"/>
    </source>
</evidence>